<proteinExistence type="predicted"/>
<dbReference type="EMBL" id="JASBNA010000004">
    <property type="protein sequence ID" value="KAK7692730.1"/>
    <property type="molecule type" value="Genomic_DNA"/>
</dbReference>
<evidence type="ECO:0000259" key="3">
    <source>
        <dbReference type="Pfam" id="PF21678"/>
    </source>
</evidence>
<dbReference type="GO" id="GO:0016020">
    <property type="term" value="C:membrane"/>
    <property type="evidence" value="ECO:0007669"/>
    <property type="project" value="InterPro"/>
</dbReference>
<keyword evidence="2" id="KW-0472">Membrane</keyword>
<dbReference type="PANTHER" id="PTHR32085:SF3">
    <property type="entry name" value="PROTEIN CSF1"/>
    <property type="match status" value="1"/>
</dbReference>
<feature type="region of interest" description="Disordered" evidence="1">
    <location>
        <begin position="2535"/>
        <end position="2565"/>
    </location>
</feature>
<dbReference type="InterPro" id="IPR029636">
    <property type="entry name" value="Csf1"/>
</dbReference>
<accession>A0AAW0GHH1</accession>
<keyword evidence="5" id="KW-1185">Reference proteome</keyword>
<gene>
    <name evidence="4" type="ORF">QCA50_004363</name>
</gene>
<dbReference type="Proteomes" id="UP001385951">
    <property type="component" value="Unassembled WGS sequence"/>
</dbReference>
<feature type="compositionally biased region" description="Low complexity" evidence="1">
    <location>
        <begin position="3194"/>
        <end position="3209"/>
    </location>
</feature>
<comment type="caution">
    <text evidence="4">The sequence shown here is derived from an EMBL/GenBank/DDBJ whole genome shotgun (WGS) entry which is preliminary data.</text>
</comment>
<dbReference type="GO" id="GO:0006113">
    <property type="term" value="P:fermentation"/>
    <property type="evidence" value="ECO:0007669"/>
    <property type="project" value="InterPro"/>
</dbReference>
<organism evidence="4 5">
    <name type="scientific">Cerrena zonata</name>
    <dbReference type="NCBI Taxonomy" id="2478898"/>
    <lineage>
        <taxon>Eukaryota</taxon>
        <taxon>Fungi</taxon>
        <taxon>Dikarya</taxon>
        <taxon>Basidiomycota</taxon>
        <taxon>Agaricomycotina</taxon>
        <taxon>Agaricomycetes</taxon>
        <taxon>Polyporales</taxon>
        <taxon>Cerrenaceae</taxon>
        <taxon>Cerrena</taxon>
    </lineage>
</organism>
<evidence type="ECO:0000256" key="2">
    <source>
        <dbReference type="SAM" id="Phobius"/>
    </source>
</evidence>
<feature type="transmembrane region" description="Helical" evidence="2">
    <location>
        <begin position="6"/>
        <end position="25"/>
    </location>
</feature>
<keyword evidence="2" id="KW-0812">Transmembrane</keyword>
<reference evidence="4 5" key="1">
    <citation type="submission" date="2022-09" db="EMBL/GenBank/DDBJ databases">
        <authorList>
            <person name="Palmer J.M."/>
        </authorList>
    </citation>
    <scope>NUCLEOTIDE SEQUENCE [LARGE SCALE GENOMIC DNA]</scope>
    <source>
        <strain evidence="4 5">DSM 7382</strain>
    </source>
</reference>
<feature type="region of interest" description="Disordered" evidence="1">
    <location>
        <begin position="3121"/>
        <end position="3166"/>
    </location>
</feature>
<dbReference type="InterPro" id="IPR048636">
    <property type="entry name" value="Csf1_N"/>
</dbReference>
<feature type="region of interest" description="Disordered" evidence="1">
    <location>
        <begin position="3183"/>
        <end position="3221"/>
    </location>
</feature>
<name>A0AAW0GHH1_9APHY</name>
<feature type="compositionally biased region" description="Acidic residues" evidence="1">
    <location>
        <begin position="1157"/>
        <end position="1167"/>
    </location>
</feature>
<protein>
    <recommendedName>
        <fullName evidence="3">Csf1 N-terminal domain-containing protein</fullName>
    </recommendedName>
</protein>
<feature type="region of interest" description="Disordered" evidence="1">
    <location>
        <begin position="1111"/>
        <end position="1203"/>
    </location>
</feature>
<evidence type="ECO:0000256" key="1">
    <source>
        <dbReference type="SAM" id="MobiDB-lite"/>
    </source>
</evidence>
<feature type="domain" description="Csf1 N-terminal" evidence="3">
    <location>
        <begin position="17"/>
        <end position="800"/>
    </location>
</feature>
<sequence>MLNVVLLIICICIIIAVISYLFYLNRFVGFLLGLGCRIAFWNSGETSIWVSIGSISFSVLAGRISFKDLRYHSANQTILVVKGQISWRYWIRVPVEEDDLIHARVIGEGIQLKSKTPLSCRVNISLQGLEWSLYNRTAAYETIIASMEASDEHPEHEHESRRPSGDGIASVRKIFSRSSAAPDSSILGPPGSLISSLYRKAPSFLRKTAAWIRAQLPNLDPRDLLPVGLEATTAAITLGNPSTPHMLVAEFSKANGTYGVVPARSKHDFYRQVLNITFKDASIRYLENANYQQKMSDQGRQIHTTIQRSQHPTFRHLGHLSFPIFQKLWKHLKLWKHSTNPFSKPPKPTFPHPAASWNRRKAAKSSEDATPLGADFEKLEYAKEPKILECPRLELLYYADVVGVVPMVPEAAAALDPQDIGNGDVPPEWGIDLALNGGSLRYGPWADRQRAHLQQTFFPSMFQDVTPHARLRPGDMRMWTHFKLFLELREGVVLQVPFREASKNWQWDGKFNVPNRPKLREAASIHVKAGDTSTITYLMPMNANSRGYEPTLEVHLDTVSITTSLNDIRLLQAGSCRVRADLPSPLSWRGERQWTFGITLRQPVIYLLRDHANMLSDLGRDWASGPPGDYHRFIPMLYAVEVDLQAYELNTYVNDQNIIDKPLIREENALLTLHGARLVNSIRIPLTKFRPVSTAVSFTIDAPDVGVRLSLPRWNTHSIYPIPHRTEIGRIGNFHLDASYRYFAEVHSEDIDQLILNFTLRDIAYKACGWTMRHFMILRDNYFGTFTHFSTLIEYLHKVREGKPPGDPIEMQYREGASNTVQVQLTVDVDYGVMVLPAGLSGYETFNVNEAHNLDDIDIGASLVLVLPSLQLQLRAHRYYMEMSLGIDTIYGHCREHVSERLLLQPASRIQGREDLVIDGLHITANRLFGPQPHTTTYVCIWEIQILSIKAILSSLKARILGAAISALGYSFIDPLNAPASEFVVPVDPDVNFLKVSLGSANIVWNAGSTAVELAIPNGLRFESNDAAGKSYAKVSSVRVPSMTAKALLASPTTSNLWYEAAQATADAYLDIYSAPPGWRERAAAQTAFIAEQDAETRRVAFLYDPQAKKDPGRYATSDIDPYLPPLRVPGMDDAPKSRSRRMLAGFGQTLHPPQTDSEDEPNDGVDPDVKVANSRPTTQRTEKDVDAESMSIGDESDDADLTELDTDSEDDIASIDNEQGPWSSLRSFTRWTTRYSTPSLLRPSYWRGSPYIKERSCLFPRLKPLVINTEHIDLPPQEPLIPEEDRDTSDSTFIRFHNKSGIWLQITPLISPVVKVLVAERHTNQLGPELRFDSIMINYVKSLSAAAIPSMSSTGLDVDITSLQLDMSQTLGGQIISKETGLYAAHHPLSFVSLRTDGLKIRIETATNPKSSETLALHTSFDLLSLRLSKLSKSTALNESMQQEPCFSLSRTIISLNRKNVAISLGQSSVVLDHSIPDLAANAALGILHYAQPTLEDLKRSSEAVRHEAEQYLFTIIHLSRDRPIADYLSAFQPSYLIQSGRPHHARTDIAFKLLVYFRLSLPNLEPSHRQYLLRPSAYAASNHTPLEIKSIVETQLQQAGMEYEDSVFPLQTVFPDVFRDDQTNVPPSAKSAIPLDLVRLNFEGLQLVLNHGPASIRTEFSGSHLGFSGSMRRGQWLQPTDSPVKTTSTWSARESGSQEMNHIAVVASFGNVTFMLYPQILEFVQILIRVTREFTKSLCSSQPVVLPSDDQSSTSKTVHRPLLSIDVVLTSKTFQLKAAAESLIIDYRATDVVYSSNTIMNSSQTSQDMSTNQTVAFRELKLQACSTIDPSKLQESVALALITLDRGNFNVVYKTEESSTLDTLKGVARLEGIHLNVPRSAMRLYRFAEEWQADYLPRFDSTMRALLAEIGANGSTPRPQLPKHESSLSIALHLEVTSLRVSLQVMRGTWLSWEICRMVSYFTSPGNLRPKIQAFGLQVGSQNFRIVSRPKRDATEDIRVKFDLPAFILTGRHNGTHLHCLALIDYFHFIVKPSHWDTLLSVQQKFGRDFNDFLLLVEETRGKREVKPFSPTSSPLQYDVSVKVEGFRVGLEGLTSTLFLECENVTGGISDTDMGTKRQFNLFDITLSLASQSTSVNSKTSLDRDRRSAFVSIDSQVAMEGKGEQKRLNINVAKIHAVMQPSSIGEIGDFVDHLQAEIAIRQEQRATELAEFREKTRSVMRTFEAKIGDPQQDADRVWWDEYNIKVAVHNIGIAFPLAANPDLQLPRSGSLDSSAVRAFLFSTKSVVFDTEKGETGKVKIEDFSFQFVSSFRQSVSSDFSGHNHSTRNRLVYPKMTAKLRMERMQDSRRIRVGADVDGFILDIDSSIPDYVFSLIDVYREGKERVSRLTGAIPRSPAEPQPPVRAQSLPTSQQYGALLTSNLLASMVFASGKVRMYSKKSRPGTPRTKSASSVTDAYETSRIERDAEVFKLPVVSVWCEYRATPALAKSGNSSDSVHPSILLFKSTIHSSQNTLRPTLLPFLTELVGRTETHIRGSNLRDSPPTSQTLLASQSGPVEKPEPVADTVSSMQISLSLRIDQSKLELTCQPDVNVIAGLHWDSGGFVVNISPGARRVTFTGSVGGLTAGLKHGFLSEDCVKLDARNLAFTMNFAKVDHKSGKSTSSVSVVLDTEFGGGVRFSRLQDVLCFKAVWLDRIPLLAGQNSAPASTISRFPSDMPVPETPKEELVTAVLIRLRSVKLQIDLGQSITSMELTLDNTLIRTKVSDASSELSLSVASFTVIATGNLTGSFRVPDFRFETVRRNGMASQDDKGWMLNLTITSGPLDIELDSEYHKLLVYRADPLKVMIFDDWSKLSQSLPPAERRVGMIFTVTGGEALVVMNVGTIPKLVMYANKFTANLETQREGARRESQTVRRAFAAEPDNPLSAMATAMLNTAKTRVKEAENALTCIVEQRMSLRLKFLRLVVFPRNMRDVELAHFIGSDIHARLDRVVESDLSPASRKLHLSFSSMSVSRMSQLNHSLPTQEAAAAADSKKWLASLLNGSSEATIFGLPSMNMWMQSQETTVGNLRSLEYDFSSTFKNGTKDPEDIYITLNMSLYSWLTVLRKTFAREMDQLQASAEARNTGAPSVSSLQRKRATADAVTQPNLPEPLDLPKTGSRMTPALSHSKSYSLAIPSVGTGSENLLPPTNPGSPITSATTSSHASNSIPEENSAATVTGTDEKKRATIVYKPRTRHIERLTMRQLGEATPDVMHPFFMKKAGFSLEDSLPQYVHEYAALPTEEIMKVLLRLYSRQLKVDQTHEMK</sequence>
<keyword evidence="2" id="KW-1133">Transmembrane helix</keyword>
<feature type="compositionally biased region" description="Polar residues" evidence="1">
    <location>
        <begin position="2540"/>
        <end position="2556"/>
    </location>
</feature>
<feature type="region of interest" description="Disordered" evidence="1">
    <location>
        <begin position="342"/>
        <end position="369"/>
    </location>
</feature>
<dbReference type="Pfam" id="PF21678">
    <property type="entry name" value="Csf1_N"/>
    <property type="match status" value="1"/>
</dbReference>
<evidence type="ECO:0000313" key="5">
    <source>
        <dbReference type="Proteomes" id="UP001385951"/>
    </source>
</evidence>
<dbReference type="PANTHER" id="PTHR32085">
    <property type="entry name" value="PROTEIN CSF1"/>
    <property type="match status" value="1"/>
</dbReference>
<feature type="compositionally biased region" description="Polar residues" evidence="1">
    <location>
        <begin position="3210"/>
        <end position="3220"/>
    </location>
</feature>
<evidence type="ECO:0000313" key="4">
    <source>
        <dbReference type="EMBL" id="KAK7692730.1"/>
    </source>
</evidence>